<dbReference type="PANTHER" id="PTHR35526:SF3">
    <property type="entry name" value="ANTI-SIGMA-F FACTOR RSBW"/>
    <property type="match status" value="1"/>
</dbReference>
<evidence type="ECO:0000313" key="5">
    <source>
        <dbReference type="Proteomes" id="UP000198420"/>
    </source>
</evidence>
<dbReference type="CDD" id="cd16936">
    <property type="entry name" value="HATPase_RsbW-like"/>
    <property type="match status" value="1"/>
</dbReference>
<evidence type="ECO:0000313" key="4">
    <source>
        <dbReference type="EMBL" id="SNR97664.1"/>
    </source>
</evidence>
<feature type="domain" description="Histidine kinase/HSP90-like ATPase" evidence="3">
    <location>
        <begin position="40"/>
        <end position="141"/>
    </location>
</feature>
<dbReference type="Gene3D" id="3.30.565.10">
    <property type="entry name" value="Histidine kinase-like ATPase, C-terminal domain"/>
    <property type="match status" value="1"/>
</dbReference>
<keyword evidence="4" id="KW-0418">Kinase</keyword>
<proteinExistence type="predicted"/>
<evidence type="ECO:0000259" key="3">
    <source>
        <dbReference type="Pfam" id="PF13581"/>
    </source>
</evidence>
<dbReference type="Pfam" id="PF13581">
    <property type="entry name" value="HATPase_c_2"/>
    <property type="match status" value="1"/>
</dbReference>
<dbReference type="EMBL" id="FZNP01000009">
    <property type="protein sequence ID" value="SNR97664.1"/>
    <property type="molecule type" value="Genomic_DNA"/>
</dbReference>
<dbReference type="SUPFAM" id="SSF55874">
    <property type="entry name" value="ATPase domain of HSP90 chaperone/DNA topoisomerase II/histidine kinase"/>
    <property type="match status" value="1"/>
</dbReference>
<keyword evidence="4" id="KW-0808">Transferase</keyword>
<dbReference type="InterPro" id="IPR003594">
    <property type="entry name" value="HATPase_dom"/>
</dbReference>
<name>A0A239ARI3_9ACTN</name>
<organism evidence="4 5">
    <name type="scientific">Actinomadura mexicana</name>
    <dbReference type="NCBI Taxonomy" id="134959"/>
    <lineage>
        <taxon>Bacteria</taxon>
        <taxon>Bacillati</taxon>
        <taxon>Actinomycetota</taxon>
        <taxon>Actinomycetes</taxon>
        <taxon>Streptosporangiales</taxon>
        <taxon>Thermomonosporaceae</taxon>
        <taxon>Actinomadura</taxon>
    </lineage>
</organism>
<dbReference type="Proteomes" id="UP000198420">
    <property type="component" value="Unassembled WGS sequence"/>
</dbReference>
<dbReference type="GO" id="GO:0004674">
    <property type="term" value="F:protein serine/threonine kinase activity"/>
    <property type="evidence" value="ECO:0007669"/>
    <property type="project" value="UniProtKB-KW"/>
</dbReference>
<dbReference type="InterPro" id="IPR050267">
    <property type="entry name" value="Anti-sigma-factor_SerPK"/>
</dbReference>
<protein>
    <submittedName>
        <fullName evidence="4">Histidine kinase-like ATPase domain-containing protein</fullName>
    </submittedName>
</protein>
<dbReference type="PANTHER" id="PTHR35526">
    <property type="entry name" value="ANTI-SIGMA-F FACTOR RSBW-RELATED"/>
    <property type="match status" value="1"/>
</dbReference>
<keyword evidence="5" id="KW-1185">Reference proteome</keyword>
<gene>
    <name evidence="4" type="ORF">SAMN06265355_109131</name>
</gene>
<keyword evidence="1" id="KW-0723">Serine/threonine-protein kinase</keyword>
<reference evidence="5" key="1">
    <citation type="submission" date="2017-06" db="EMBL/GenBank/DDBJ databases">
        <authorList>
            <person name="Varghese N."/>
            <person name="Submissions S."/>
        </authorList>
    </citation>
    <scope>NUCLEOTIDE SEQUENCE [LARGE SCALE GENOMIC DNA]</scope>
    <source>
        <strain evidence="5">DSM 44485</strain>
    </source>
</reference>
<evidence type="ECO:0000256" key="1">
    <source>
        <dbReference type="ARBA" id="ARBA00022527"/>
    </source>
</evidence>
<dbReference type="InterPro" id="IPR036890">
    <property type="entry name" value="HATPase_C_sf"/>
</dbReference>
<evidence type="ECO:0000256" key="2">
    <source>
        <dbReference type="SAM" id="MobiDB-lite"/>
    </source>
</evidence>
<sequence length="144" mass="15761">MTAKFVIPGELDMSFLAARTGPGQVRMQVELRLASWGLRGLADDVTLIASELVTNAVRHASEREIRVRLVREPRGVLLEVWDSSDDMPVRRQAADDAAPDAAALEAESSGTRGRGLPIVEALAFQCGVRRTEPRGKWVWARVVG</sequence>
<feature type="region of interest" description="Disordered" evidence="2">
    <location>
        <begin position="89"/>
        <end position="109"/>
    </location>
</feature>
<dbReference type="AlphaFoldDB" id="A0A239ARI3"/>
<accession>A0A239ARI3</accession>